<dbReference type="SUPFAM" id="SSF103481">
    <property type="entry name" value="Multidrug resistance efflux transporter EmrE"/>
    <property type="match status" value="2"/>
</dbReference>
<feature type="transmembrane region" description="Helical" evidence="7">
    <location>
        <begin position="227"/>
        <end position="246"/>
    </location>
</feature>
<feature type="transmembrane region" description="Helical" evidence="7">
    <location>
        <begin position="143"/>
        <end position="161"/>
    </location>
</feature>
<evidence type="ECO:0000256" key="3">
    <source>
        <dbReference type="ARBA" id="ARBA00022692"/>
    </source>
</evidence>
<feature type="domain" description="EamA" evidence="8">
    <location>
        <begin position="198"/>
        <end position="336"/>
    </location>
</feature>
<dbReference type="Proteomes" id="UP001161247">
    <property type="component" value="Chromosome 4"/>
</dbReference>
<proteinExistence type="inferred from homology"/>
<dbReference type="InterPro" id="IPR037185">
    <property type="entry name" value="EmrE-like"/>
</dbReference>
<feature type="transmembrane region" description="Helical" evidence="7">
    <location>
        <begin position="76"/>
        <end position="98"/>
    </location>
</feature>
<dbReference type="AlphaFoldDB" id="A0AAV1DBA1"/>
<sequence>MAMGMGARLWNMVPGLKATMMMITVQVSIAGVNVFYKLASDNGMSVRIIVAYRYLFGSAAVLPLALFFDRNHRTKLTWMVTIQAFICALFGGTIAQNLYAQGLVMTSATFASTATNLVPALTFLMAAIFRLEKFDLKSKAGKAKVIGTLICISGAMILTYYRGVEIKLWPTTKSDKHGSEDAHSQTSHDRKTSDHIVGSMFLITSAFCSAFSLIFRTKMSKRYPHHYSSTALICLMGSFQSVIFALCMENKHWDEWKMGWNIRLLAVAYSGIVVTGLMVVIIMWCVRLRGPLFVSIFSPLTLVLVAFAGTLFLNEKLYLGSVLGAVVIVCGLYSVLWGNAKDVNNKPISQNSEYDDGDDREIEMPKMARNGEDVDKKGNLVVAVEIAPNLPTVPGISSSSTSYHEEEERPKRAGIA</sequence>
<dbReference type="PANTHER" id="PTHR31218">
    <property type="entry name" value="WAT1-RELATED PROTEIN"/>
    <property type="match status" value="1"/>
</dbReference>
<evidence type="ECO:0000256" key="1">
    <source>
        <dbReference type="ARBA" id="ARBA00004141"/>
    </source>
</evidence>
<keyword evidence="4 7" id="KW-1133">Transmembrane helix</keyword>
<dbReference type="Pfam" id="PF00892">
    <property type="entry name" value="EamA"/>
    <property type="match status" value="2"/>
</dbReference>
<evidence type="ECO:0000256" key="5">
    <source>
        <dbReference type="ARBA" id="ARBA00023136"/>
    </source>
</evidence>
<organism evidence="9 10">
    <name type="scientific">Oldenlandia corymbosa var. corymbosa</name>
    <dbReference type="NCBI Taxonomy" id="529605"/>
    <lineage>
        <taxon>Eukaryota</taxon>
        <taxon>Viridiplantae</taxon>
        <taxon>Streptophyta</taxon>
        <taxon>Embryophyta</taxon>
        <taxon>Tracheophyta</taxon>
        <taxon>Spermatophyta</taxon>
        <taxon>Magnoliopsida</taxon>
        <taxon>eudicotyledons</taxon>
        <taxon>Gunneridae</taxon>
        <taxon>Pentapetalae</taxon>
        <taxon>asterids</taxon>
        <taxon>lamiids</taxon>
        <taxon>Gentianales</taxon>
        <taxon>Rubiaceae</taxon>
        <taxon>Rubioideae</taxon>
        <taxon>Spermacoceae</taxon>
        <taxon>Hedyotis-Oldenlandia complex</taxon>
        <taxon>Oldenlandia</taxon>
    </lineage>
</organism>
<evidence type="ECO:0000313" key="10">
    <source>
        <dbReference type="Proteomes" id="UP001161247"/>
    </source>
</evidence>
<feature type="transmembrane region" description="Helical" evidence="7">
    <location>
        <begin position="318"/>
        <end position="336"/>
    </location>
</feature>
<accession>A0AAV1DBA1</accession>
<dbReference type="GO" id="GO:0016020">
    <property type="term" value="C:membrane"/>
    <property type="evidence" value="ECO:0007669"/>
    <property type="project" value="UniProtKB-SubCell"/>
</dbReference>
<evidence type="ECO:0000256" key="2">
    <source>
        <dbReference type="ARBA" id="ARBA00007635"/>
    </source>
</evidence>
<evidence type="ECO:0000259" key="8">
    <source>
        <dbReference type="Pfam" id="PF00892"/>
    </source>
</evidence>
<evidence type="ECO:0000256" key="7">
    <source>
        <dbReference type="SAM" id="Phobius"/>
    </source>
</evidence>
<comment type="subcellular location">
    <subcellularLocation>
        <location evidence="1">Membrane</location>
        <topology evidence="1">Multi-pass membrane protein</topology>
    </subcellularLocation>
</comment>
<feature type="transmembrane region" description="Helical" evidence="7">
    <location>
        <begin position="292"/>
        <end position="312"/>
    </location>
</feature>
<keyword evidence="3 7" id="KW-0812">Transmembrane</keyword>
<keyword evidence="10" id="KW-1185">Reference proteome</keyword>
<dbReference type="InterPro" id="IPR030184">
    <property type="entry name" value="WAT1-related"/>
</dbReference>
<feature type="transmembrane region" description="Helical" evidence="7">
    <location>
        <begin position="51"/>
        <end position="69"/>
    </location>
</feature>
<feature type="transmembrane region" description="Helical" evidence="7">
    <location>
        <begin position="110"/>
        <end position="131"/>
    </location>
</feature>
<feature type="compositionally biased region" description="Basic and acidic residues" evidence="6">
    <location>
        <begin position="403"/>
        <end position="416"/>
    </location>
</feature>
<feature type="region of interest" description="Disordered" evidence="6">
    <location>
        <begin position="393"/>
        <end position="416"/>
    </location>
</feature>
<reference evidence="9" key="1">
    <citation type="submission" date="2023-03" db="EMBL/GenBank/DDBJ databases">
        <authorList>
            <person name="Julca I."/>
        </authorList>
    </citation>
    <scope>NUCLEOTIDE SEQUENCE</scope>
</reference>
<evidence type="ECO:0000256" key="6">
    <source>
        <dbReference type="SAM" id="MobiDB-lite"/>
    </source>
</evidence>
<gene>
    <name evidence="9" type="ORF">OLC1_LOCUS12984</name>
</gene>
<feature type="transmembrane region" description="Helical" evidence="7">
    <location>
        <begin position="266"/>
        <end position="285"/>
    </location>
</feature>
<dbReference type="InterPro" id="IPR000620">
    <property type="entry name" value="EamA_dom"/>
</dbReference>
<evidence type="ECO:0000313" key="9">
    <source>
        <dbReference type="EMBL" id="CAI9103947.1"/>
    </source>
</evidence>
<dbReference type="GO" id="GO:0022857">
    <property type="term" value="F:transmembrane transporter activity"/>
    <property type="evidence" value="ECO:0007669"/>
    <property type="project" value="InterPro"/>
</dbReference>
<feature type="domain" description="EamA" evidence="8">
    <location>
        <begin position="18"/>
        <end position="159"/>
    </location>
</feature>
<keyword evidence="5 7" id="KW-0472">Membrane</keyword>
<comment type="similarity">
    <text evidence="2">Belongs to the drug/metabolite transporter (DMT) superfamily. Plant drug/metabolite exporter (P-DME) (TC 2.A.7.4) family.</text>
</comment>
<protein>
    <submittedName>
        <fullName evidence="9">OLC1v1002544C1</fullName>
    </submittedName>
</protein>
<evidence type="ECO:0000256" key="4">
    <source>
        <dbReference type="ARBA" id="ARBA00022989"/>
    </source>
</evidence>
<feature type="transmembrane region" description="Helical" evidence="7">
    <location>
        <begin position="20"/>
        <end position="39"/>
    </location>
</feature>
<feature type="transmembrane region" description="Helical" evidence="7">
    <location>
        <begin position="196"/>
        <end position="215"/>
    </location>
</feature>
<dbReference type="EMBL" id="OX459121">
    <property type="protein sequence ID" value="CAI9103947.1"/>
    <property type="molecule type" value="Genomic_DNA"/>
</dbReference>
<name>A0AAV1DBA1_OLDCO</name>